<evidence type="ECO:0000313" key="3">
    <source>
        <dbReference type="Proteomes" id="UP000054477"/>
    </source>
</evidence>
<reference evidence="2 3" key="1">
    <citation type="submission" date="2014-04" db="EMBL/GenBank/DDBJ databases">
        <authorList>
            <consortium name="DOE Joint Genome Institute"/>
            <person name="Kuo A."/>
            <person name="Kohler A."/>
            <person name="Nagy L.G."/>
            <person name="Floudas D."/>
            <person name="Copeland A."/>
            <person name="Barry K.W."/>
            <person name="Cichocki N."/>
            <person name="Veneault-Fourrey C."/>
            <person name="LaButti K."/>
            <person name="Lindquist E.A."/>
            <person name="Lipzen A."/>
            <person name="Lundell T."/>
            <person name="Morin E."/>
            <person name="Murat C."/>
            <person name="Sun H."/>
            <person name="Tunlid A."/>
            <person name="Henrissat B."/>
            <person name="Grigoriev I.V."/>
            <person name="Hibbett D.S."/>
            <person name="Martin F."/>
            <person name="Nordberg H.P."/>
            <person name="Cantor M.N."/>
            <person name="Hua S.X."/>
        </authorList>
    </citation>
    <scope>NUCLEOTIDE SEQUENCE [LARGE SCALE GENOMIC DNA]</scope>
    <source>
        <strain evidence="2 3">LaAM-08-1</strain>
    </source>
</reference>
<organism evidence="2 3">
    <name type="scientific">Laccaria amethystina LaAM-08-1</name>
    <dbReference type="NCBI Taxonomy" id="1095629"/>
    <lineage>
        <taxon>Eukaryota</taxon>
        <taxon>Fungi</taxon>
        <taxon>Dikarya</taxon>
        <taxon>Basidiomycota</taxon>
        <taxon>Agaricomycotina</taxon>
        <taxon>Agaricomycetes</taxon>
        <taxon>Agaricomycetidae</taxon>
        <taxon>Agaricales</taxon>
        <taxon>Agaricineae</taxon>
        <taxon>Hydnangiaceae</taxon>
        <taxon>Laccaria</taxon>
    </lineage>
</organism>
<feature type="non-terminal residue" evidence="2">
    <location>
        <position position="1"/>
    </location>
</feature>
<reference evidence="3" key="2">
    <citation type="submission" date="2015-01" db="EMBL/GenBank/DDBJ databases">
        <title>Evolutionary Origins and Diversification of the Mycorrhizal Mutualists.</title>
        <authorList>
            <consortium name="DOE Joint Genome Institute"/>
            <consortium name="Mycorrhizal Genomics Consortium"/>
            <person name="Kohler A."/>
            <person name="Kuo A."/>
            <person name="Nagy L.G."/>
            <person name="Floudas D."/>
            <person name="Copeland A."/>
            <person name="Barry K.W."/>
            <person name="Cichocki N."/>
            <person name="Veneault-Fourrey C."/>
            <person name="LaButti K."/>
            <person name="Lindquist E.A."/>
            <person name="Lipzen A."/>
            <person name="Lundell T."/>
            <person name="Morin E."/>
            <person name="Murat C."/>
            <person name="Riley R."/>
            <person name="Ohm R."/>
            <person name="Sun H."/>
            <person name="Tunlid A."/>
            <person name="Henrissat B."/>
            <person name="Grigoriev I.V."/>
            <person name="Hibbett D.S."/>
            <person name="Martin F."/>
        </authorList>
    </citation>
    <scope>NUCLEOTIDE SEQUENCE [LARGE SCALE GENOMIC DNA]</scope>
    <source>
        <strain evidence="3">LaAM-08-1</strain>
    </source>
</reference>
<feature type="compositionally biased region" description="Polar residues" evidence="1">
    <location>
        <begin position="179"/>
        <end position="193"/>
    </location>
</feature>
<protein>
    <submittedName>
        <fullName evidence="2">Uncharacterized protein</fullName>
    </submittedName>
</protein>
<dbReference type="Proteomes" id="UP000054477">
    <property type="component" value="Unassembled WGS sequence"/>
</dbReference>
<feature type="region of interest" description="Disordered" evidence="1">
    <location>
        <begin position="1"/>
        <end position="26"/>
    </location>
</feature>
<accession>A0A0C9XLN8</accession>
<feature type="non-terminal residue" evidence="2">
    <location>
        <position position="235"/>
    </location>
</feature>
<dbReference type="STRING" id="1095629.A0A0C9XLN8"/>
<evidence type="ECO:0000313" key="2">
    <source>
        <dbReference type="EMBL" id="KIJ98456.1"/>
    </source>
</evidence>
<keyword evidence="3" id="KW-1185">Reference proteome</keyword>
<feature type="compositionally biased region" description="Low complexity" evidence="1">
    <location>
        <begin position="194"/>
        <end position="205"/>
    </location>
</feature>
<gene>
    <name evidence="2" type="ORF">K443DRAFT_680731</name>
</gene>
<name>A0A0C9XLN8_9AGAR</name>
<dbReference type="HOGENOM" id="CLU_1214940_0_0_1"/>
<sequence length="235" mass="25084">MHHTTLKSHAPLSPPPTQPTSTLALPSADTFHGVTHAASSSSLCLSPILSAQCLSPILSTADPLDGTGSASSSYQSTSCLSPLLPQSELVNPLLSPLSPEWESNSISHMPPTESPEQSYLLRDTPSSSGCLTSSPPLDYHQCELAGPPCRPFLSLLDIPNGADSYPMQPPDIWDDPFRNQCNKRTGDSSSGRNTLSPLSTPSTSPSTPPPILDEIDSDLVFREPWIGYFQHPNSP</sequence>
<proteinExistence type="predicted"/>
<evidence type="ECO:0000256" key="1">
    <source>
        <dbReference type="SAM" id="MobiDB-lite"/>
    </source>
</evidence>
<dbReference type="AlphaFoldDB" id="A0A0C9XLN8"/>
<feature type="region of interest" description="Disordered" evidence="1">
    <location>
        <begin position="100"/>
        <end position="132"/>
    </location>
</feature>
<feature type="region of interest" description="Disordered" evidence="1">
    <location>
        <begin position="166"/>
        <end position="216"/>
    </location>
</feature>
<dbReference type="EMBL" id="KN838668">
    <property type="protein sequence ID" value="KIJ98456.1"/>
    <property type="molecule type" value="Genomic_DNA"/>
</dbReference>